<dbReference type="AlphaFoldDB" id="A0A1Y5SJK6"/>
<dbReference type="EC" id="1.-.-.-" evidence="3"/>
<dbReference type="SUPFAM" id="SSF51735">
    <property type="entry name" value="NAD(P)-binding Rossmann-fold domains"/>
    <property type="match status" value="1"/>
</dbReference>
<name>A0A1Y5SJK6_9RHOB</name>
<dbReference type="InterPro" id="IPR051450">
    <property type="entry name" value="Gfo/Idh/MocA_Oxidoreductases"/>
</dbReference>
<dbReference type="PANTHER" id="PTHR43377:SF1">
    <property type="entry name" value="BILIVERDIN REDUCTASE A"/>
    <property type="match status" value="1"/>
</dbReference>
<dbReference type="GO" id="GO:0016491">
    <property type="term" value="F:oxidoreductase activity"/>
    <property type="evidence" value="ECO:0007669"/>
    <property type="project" value="UniProtKB-KW"/>
</dbReference>
<dbReference type="SUPFAM" id="SSF55347">
    <property type="entry name" value="Glyceraldehyde-3-phosphate dehydrogenase-like, C-terminal domain"/>
    <property type="match status" value="1"/>
</dbReference>
<evidence type="ECO:0000259" key="2">
    <source>
        <dbReference type="Pfam" id="PF22725"/>
    </source>
</evidence>
<dbReference type="InterPro" id="IPR000683">
    <property type="entry name" value="Gfo/Idh/MocA-like_OxRdtase_N"/>
</dbReference>
<evidence type="ECO:0000313" key="3">
    <source>
        <dbReference type="EMBL" id="SLN42333.1"/>
    </source>
</evidence>
<evidence type="ECO:0000313" key="4">
    <source>
        <dbReference type="Proteomes" id="UP000193900"/>
    </source>
</evidence>
<dbReference type="GO" id="GO:0000166">
    <property type="term" value="F:nucleotide binding"/>
    <property type="evidence" value="ECO:0007669"/>
    <property type="project" value="InterPro"/>
</dbReference>
<keyword evidence="3" id="KW-0560">Oxidoreductase</keyword>
<organism evidence="3 4">
    <name type="scientific">Roseisalinus antarcticus</name>
    <dbReference type="NCBI Taxonomy" id="254357"/>
    <lineage>
        <taxon>Bacteria</taxon>
        <taxon>Pseudomonadati</taxon>
        <taxon>Pseudomonadota</taxon>
        <taxon>Alphaproteobacteria</taxon>
        <taxon>Rhodobacterales</taxon>
        <taxon>Roseobacteraceae</taxon>
        <taxon>Roseisalinus</taxon>
    </lineage>
</organism>
<dbReference type="Pfam" id="PF22725">
    <property type="entry name" value="GFO_IDH_MocA_C3"/>
    <property type="match status" value="1"/>
</dbReference>
<protein>
    <submittedName>
        <fullName evidence="3">Putative oxidoreductase YcjS</fullName>
        <ecNumber evidence="3">1.-.-.-</ecNumber>
    </submittedName>
</protein>
<dbReference type="EMBL" id="FWFZ01000007">
    <property type="protein sequence ID" value="SLN42333.1"/>
    <property type="molecule type" value="Genomic_DNA"/>
</dbReference>
<dbReference type="Gene3D" id="3.30.360.10">
    <property type="entry name" value="Dihydrodipicolinate Reductase, domain 2"/>
    <property type="match status" value="1"/>
</dbReference>
<dbReference type="Pfam" id="PF01408">
    <property type="entry name" value="GFO_IDH_MocA"/>
    <property type="match status" value="1"/>
</dbReference>
<dbReference type="InterPro" id="IPR055170">
    <property type="entry name" value="GFO_IDH_MocA-like_dom"/>
</dbReference>
<dbReference type="Proteomes" id="UP000193900">
    <property type="component" value="Unassembled WGS sequence"/>
</dbReference>
<dbReference type="PANTHER" id="PTHR43377">
    <property type="entry name" value="BILIVERDIN REDUCTASE A"/>
    <property type="match status" value="1"/>
</dbReference>
<sequence length="343" mass="35199">MIRVGLIGAGMIGGWHARIVAEGASALAAVCDLDMARASALADRYGAAAFDDPAAFFASGLDAVIIATPEAAHAGNVAMAAEQGCAVMIEKPVAPDLATMREIIAVAEAAGITAMAAHVERFETGSAQLQSAVAEGVCGRVASILARRQFGPGEVGRFAGSSSTLRILGIHDFDLVRWVHPGAIASVHAMAGRGALHAAHGMDDHVITTIGFEDGAVACVESAWTLPPAYARFDSPEGWQAAGNNRLDVYGAKGFVSNDMSLRNQQLVAFDAAEGFRAAGIRHQPVVHGRVQGALRAEVEHFLDCVASGAAPIVGLGDALRSVALLEAAEAALASGVPQVPVL</sequence>
<proteinExistence type="predicted"/>
<accession>A0A1Y5SJK6</accession>
<dbReference type="Gene3D" id="3.40.50.720">
    <property type="entry name" value="NAD(P)-binding Rossmann-like Domain"/>
    <property type="match status" value="1"/>
</dbReference>
<evidence type="ECO:0000259" key="1">
    <source>
        <dbReference type="Pfam" id="PF01408"/>
    </source>
</evidence>
<gene>
    <name evidence="3" type="primary">ycjS_1</name>
    <name evidence="3" type="ORF">ROA7023_01690</name>
</gene>
<reference evidence="3 4" key="1">
    <citation type="submission" date="2017-03" db="EMBL/GenBank/DDBJ databases">
        <authorList>
            <person name="Afonso C.L."/>
            <person name="Miller P.J."/>
            <person name="Scott M.A."/>
            <person name="Spackman E."/>
            <person name="Goraichik I."/>
            <person name="Dimitrov K.M."/>
            <person name="Suarez D.L."/>
            <person name="Swayne D.E."/>
        </authorList>
    </citation>
    <scope>NUCLEOTIDE SEQUENCE [LARGE SCALE GENOMIC DNA]</scope>
    <source>
        <strain evidence="3 4">CECT 7023</strain>
    </source>
</reference>
<feature type="domain" description="Gfo/Idh/MocA-like oxidoreductase N-terminal" evidence="1">
    <location>
        <begin position="2"/>
        <end position="117"/>
    </location>
</feature>
<keyword evidence="4" id="KW-1185">Reference proteome</keyword>
<feature type="domain" description="GFO/IDH/MocA-like oxidoreductase" evidence="2">
    <location>
        <begin position="128"/>
        <end position="255"/>
    </location>
</feature>
<dbReference type="InterPro" id="IPR036291">
    <property type="entry name" value="NAD(P)-bd_dom_sf"/>
</dbReference>